<evidence type="ECO:0000256" key="1">
    <source>
        <dbReference type="SAM" id="MobiDB-lite"/>
    </source>
</evidence>
<feature type="compositionally biased region" description="Low complexity" evidence="1">
    <location>
        <begin position="210"/>
        <end position="222"/>
    </location>
</feature>
<feature type="compositionally biased region" description="Pro residues" evidence="1">
    <location>
        <begin position="792"/>
        <end position="833"/>
    </location>
</feature>
<feature type="compositionally biased region" description="Low complexity" evidence="1">
    <location>
        <begin position="740"/>
        <end position="749"/>
    </location>
</feature>
<dbReference type="InParanoid" id="A0A0H2RMB5"/>
<feature type="compositionally biased region" description="Basic and acidic residues" evidence="1">
    <location>
        <begin position="58"/>
        <end position="71"/>
    </location>
</feature>
<feature type="compositionally biased region" description="Basic residues" evidence="1">
    <location>
        <begin position="683"/>
        <end position="695"/>
    </location>
</feature>
<keyword evidence="3" id="KW-1185">Reference proteome</keyword>
<evidence type="ECO:0000313" key="3">
    <source>
        <dbReference type="Proteomes" id="UP000053477"/>
    </source>
</evidence>
<feature type="compositionally biased region" description="Basic and acidic residues" evidence="1">
    <location>
        <begin position="606"/>
        <end position="616"/>
    </location>
</feature>
<dbReference type="AlphaFoldDB" id="A0A0H2RMB5"/>
<reference evidence="2 3" key="1">
    <citation type="submission" date="2015-04" db="EMBL/GenBank/DDBJ databases">
        <title>Complete genome sequence of Schizopora paradoxa KUC8140, a cosmopolitan wood degrader in East Asia.</title>
        <authorList>
            <consortium name="DOE Joint Genome Institute"/>
            <person name="Min B."/>
            <person name="Park H."/>
            <person name="Jang Y."/>
            <person name="Kim J.-J."/>
            <person name="Kim K.H."/>
            <person name="Pangilinan J."/>
            <person name="Lipzen A."/>
            <person name="Riley R."/>
            <person name="Grigoriev I.V."/>
            <person name="Spatafora J.W."/>
            <person name="Choi I.-G."/>
        </authorList>
    </citation>
    <scope>NUCLEOTIDE SEQUENCE [LARGE SCALE GENOMIC DNA]</scope>
    <source>
        <strain evidence="2 3">KUC8140</strain>
    </source>
</reference>
<name>A0A0H2RMB5_9AGAM</name>
<feature type="region of interest" description="Disordered" evidence="1">
    <location>
        <begin position="197"/>
        <end position="251"/>
    </location>
</feature>
<feature type="compositionally biased region" description="Pro residues" evidence="1">
    <location>
        <begin position="465"/>
        <end position="478"/>
    </location>
</feature>
<feature type="compositionally biased region" description="Low complexity" evidence="1">
    <location>
        <begin position="479"/>
        <end position="497"/>
    </location>
</feature>
<sequence length="1186" mass="133377">MSRCGEERMPGRTAQPDPILRVKIEIVGTLTKGYRVWDHPEVGTKTVATNEGKRFSEMRPEEELCCDRPRTSDNGTNISVPLSDVAKTAASYGRETRSSREFRGCYEPVDGREQDDGSRWMKMEGGDDEITTETNPMLVDVVRKGQPNGQSTIVESDDAYIVVASPQRLRTPSDGNRRFERLSTLFSIMLPYRSLPKGLSFKKRPPPSSNSPTQDTPPTQDAPLPPISGDPSPSVWAPPPPPAWGGNLAGEAPLPGWEVSEFVGGTHSDAPWDSNEIVLDPALDVGTTTNATASEKGKERAVDTPDDGRRDELLVESLMQKLLEYEKSYFTQKLEAEGASKQVRNEQAKRRLDFMRNENLSTKVHVFLWEPKGNPPTWKRRYLVPPERRRSLEHAEHYETILNEFKNEVELIPGLFDGHPRPRRFINLTGKVYNNGYDYHDKYFRPYLRHPAWRAANAASDDPYPQTPPHPNSPPPHARTPSPFGSDSESSGSVTPPRLHPSMWPKRMGLPLYDYTPISRASSPLPLPPLPPLPTLPIDERPASSHPNLRPRSRSPYRRGATIPAPQQAGPSRHNAQRNPGLHSSGRRIDSRSRSRSPRGRRFERHARSPSRDRAIPSRSRSRQPRSDRGWRTRSPSRDRRIPSRARSRQPRSDRRWHTRSPSRDRRIPSRSRSRQPRSDRRWHTRSPSRSRSRKPCTPPRSLAHRLASPDPPASNDASFAQSGGQPMDVDLHLHPRPSSPLTPLSDTSGELPDAFQQPEDEVSKNEAPNAPNFTPPNEDVEMGNENNGFPSPAPTPPPPAPTPPPPAPTPPPFAPTPPPPAPIPPPTPPPELALPQFDPFTEHLYFRFGFTHPEEGPAYPDLESWDGELSDADFLSLAVKFHYSESDFGGAGLRRALYHFAQFFLEKPQNLRCLIREDAAVNVVRVNEVVNTVGSLYRLRSGPQQDEEWSLLVVDASIAVECMRRQLFTTHDILNFFLRRGTPFAIGYDGVVMDVPVDSTTLPSVPWGFEPNFAYFESWETAARDFLISERGHLVWGLGGIYWRMGLYLLGTVPGAQEIVGQRLGTAKRVLATTLFQETLSEAEIAIFIGMVESRDENTPKAPPTRVSYFPHPNAAKGTPLLSSGWTPSNEEWFLTHLDRVRQGRVGFQSQNQWRKLLRGPTVGHPSHRRLEGYNRTRARMWLEG</sequence>
<dbReference type="STRING" id="27342.A0A0H2RMB5"/>
<feature type="region of interest" description="Disordered" evidence="1">
    <location>
        <begin position="458"/>
        <end position="506"/>
    </location>
</feature>
<dbReference type="EMBL" id="KQ085967">
    <property type="protein sequence ID" value="KLO13014.1"/>
    <property type="molecule type" value="Genomic_DNA"/>
</dbReference>
<accession>A0A0H2RMB5</accession>
<organism evidence="2 3">
    <name type="scientific">Schizopora paradoxa</name>
    <dbReference type="NCBI Taxonomy" id="27342"/>
    <lineage>
        <taxon>Eukaryota</taxon>
        <taxon>Fungi</taxon>
        <taxon>Dikarya</taxon>
        <taxon>Basidiomycota</taxon>
        <taxon>Agaricomycotina</taxon>
        <taxon>Agaricomycetes</taxon>
        <taxon>Hymenochaetales</taxon>
        <taxon>Schizoporaceae</taxon>
        <taxon>Schizopora</taxon>
    </lineage>
</organism>
<protein>
    <submittedName>
        <fullName evidence="2">Uncharacterized protein</fullName>
    </submittedName>
</protein>
<feature type="compositionally biased region" description="Basic residues" evidence="1">
    <location>
        <begin position="594"/>
        <end position="605"/>
    </location>
</feature>
<gene>
    <name evidence="2" type="ORF">SCHPADRAFT_890398</name>
</gene>
<evidence type="ECO:0000313" key="2">
    <source>
        <dbReference type="EMBL" id="KLO13014.1"/>
    </source>
</evidence>
<feature type="region of interest" description="Disordered" evidence="1">
    <location>
        <begin position="529"/>
        <end position="837"/>
    </location>
</feature>
<feature type="region of interest" description="Disordered" evidence="1">
    <location>
        <begin position="58"/>
        <end position="80"/>
    </location>
</feature>
<proteinExistence type="predicted"/>
<feature type="compositionally biased region" description="Basic and acidic residues" evidence="1">
    <location>
        <begin position="651"/>
        <end position="668"/>
    </location>
</feature>
<dbReference type="Proteomes" id="UP000053477">
    <property type="component" value="Unassembled WGS sequence"/>
</dbReference>
<feature type="compositionally biased region" description="Basic and acidic residues" evidence="1">
    <location>
        <begin position="625"/>
        <end position="642"/>
    </location>
</feature>
<feature type="compositionally biased region" description="Polar residues" evidence="1">
    <location>
        <begin position="716"/>
        <end position="725"/>
    </location>
</feature>